<keyword evidence="1" id="KW-0472">Membrane</keyword>
<keyword evidence="1" id="KW-1133">Transmembrane helix</keyword>
<sequence>MRGRAGVYAYALGYHACTVYGLMGFASAWFNDSILMGAVSWFMLSTLAAVVWPIFVSGDKSKSAVSTAITTSLAMVAGLLPPFALVLDGHPLPAWGYVLEGWGFLGVAVAIVATGVCAGLVRHTRGLLIQRHLLILGLTLCGAAGATSPIPEFKPPRGVVGVDTYFGKPPAGDMEQVERYGEVRRTIKQVTEEGQIGEVAQVLVFPENTMNLDDPALDFMVSSEVVAPLKWAGKSAVVGKIGRGKDGHYRNQAVLISPGNPSVVVDQRQPAMLSMWRPWHSEHFSSDWFRDTRIDLSNGEVARVIICYEEYIPAIFLIDELKGGHTMAVVMTSNWSATDPRLPEVQRLHSLGMLKMFDRAAVRSVNYPGSFNPSGQSF</sequence>
<dbReference type="SUPFAM" id="SSF56317">
    <property type="entry name" value="Carbon-nitrogen hydrolase"/>
    <property type="match status" value="1"/>
</dbReference>
<feature type="transmembrane region" description="Helical" evidence="1">
    <location>
        <begin position="133"/>
        <end position="150"/>
    </location>
</feature>
<feature type="transmembrane region" description="Helical" evidence="1">
    <location>
        <begin position="7"/>
        <end position="28"/>
    </location>
</feature>
<keyword evidence="1" id="KW-0812">Transmembrane</keyword>
<organism evidence="2 3">
    <name type="scientific">Comamonas testosteroni</name>
    <name type="common">Pseudomonas testosteroni</name>
    <dbReference type="NCBI Taxonomy" id="285"/>
    <lineage>
        <taxon>Bacteria</taxon>
        <taxon>Pseudomonadati</taxon>
        <taxon>Pseudomonadota</taxon>
        <taxon>Betaproteobacteria</taxon>
        <taxon>Burkholderiales</taxon>
        <taxon>Comamonadaceae</taxon>
        <taxon>Comamonas</taxon>
    </lineage>
</organism>
<feature type="transmembrane region" description="Helical" evidence="1">
    <location>
        <begin position="68"/>
        <end position="87"/>
    </location>
</feature>
<evidence type="ECO:0000313" key="3">
    <source>
        <dbReference type="Proteomes" id="UP000261948"/>
    </source>
</evidence>
<evidence type="ECO:0008006" key="4">
    <source>
        <dbReference type="Google" id="ProtNLM"/>
    </source>
</evidence>
<dbReference type="Proteomes" id="UP000261948">
    <property type="component" value="Unassembled WGS sequence"/>
</dbReference>
<proteinExistence type="predicted"/>
<feature type="transmembrane region" description="Helical" evidence="1">
    <location>
        <begin position="34"/>
        <end position="56"/>
    </location>
</feature>
<protein>
    <recommendedName>
        <fullName evidence="4">CN hydrolase domain-containing protein</fullName>
    </recommendedName>
</protein>
<dbReference type="EMBL" id="QURR01000032">
    <property type="protein sequence ID" value="RGE40917.1"/>
    <property type="molecule type" value="Genomic_DNA"/>
</dbReference>
<accession>A0A373FAB5</accession>
<dbReference type="InterPro" id="IPR036526">
    <property type="entry name" value="C-N_Hydrolase_sf"/>
</dbReference>
<reference evidence="2 3" key="1">
    <citation type="submission" date="2018-08" db="EMBL/GenBank/DDBJ databases">
        <title>Comamonas testosteroni strain SWCO2.</title>
        <authorList>
            <person name="Jiang N."/>
            <person name="Zhang X.Z."/>
        </authorList>
    </citation>
    <scope>NUCLEOTIDE SEQUENCE [LARGE SCALE GENOMIC DNA]</scope>
    <source>
        <strain evidence="2 3">SWCO2</strain>
    </source>
</reference>
<evidence type="ECO:0000256" key="1">
    <source>
        <dbReference type="SAM" id="Phobius"/>
    </source>
</evidence>
<gene>
    <name evidence="2" type="ORF">DZC30_19400</name>
</gene>
<feature type="transmembrane region" description="Helical" evidence="1">
    <location>
        <begin position="102"/>
        <end position="121"/>
    </location>
</feature>
<name>A0A373FAB5_COMTE</name>
<keyword evidence="3" id="KW-1185">Reference proteome</keyword>
<dbReference type="AlphaFoldDB" id="A0A373FAB5"/>
<comment type="caution">
    <text evidence="2">The sequence shown here is derived from an EMBL/GenBank/DDBJ whole genome shotgun (WGS) entry which is preliminary data.</text>
</comment>
<evidence type="ECO:0000313" key="2">
    <source>
        <dbReference type="EMBL" id="RGE40917.1"/>
    </source>
</evidence>
<dbReference type="Gene3D" id="3.60.110.10">
    <property type="entry name" value="Carbon-nitrogen hydrolase"/>
    <property type="match status" value="1"/>
</dbReference>